<accession>Q117S3</accession>
<protein>
    <submittedName>
        <fullName evidence="5">Carbohydrate-selective porin OprB</fullName>
    </submittedName>
</protein>
<keyword evidence="3" id="KW-0175">Coiled coil</keyword>
<feature type="chain" id="PRO_5004180010" evidence="2">
    <location>
        <begin position="29"/>
        <end position="550"/>
    </location>
</feature>
<reference evidence="5" key="1">
    <citation type="submission" date="2006-06" db="EMBL/GenBank/DDBJ databases">
        <title>Complete sequence of Trichodesmium erythraeum IMS101.</title>
        <authorList>
            <consortium name="US DOE Joint Genome Institute"/>
            <person name="Copeland A."/>
            <person name="Lucas S."/>
            <person name="Lapidus A."/>
            <person name="Barry K."/>
            <person name="Detter J.C."/>
            <person name="Glavina del Rio T."/>
            <person name="Hammon N."/>
            <person name="Israni S."/>
            <person name="Dalin E."/>
            <person name="Tice H."/>
            <person name="Pitluck S."/>
            <person name="Kiss H."/>
            <person name="Munk A.C."/>
            <person name="Brettin T."/>
            <person name="Bruce D."/>
            <person name="Han C."/>
            <person name="Tapia R."/>
            <person name="Gilna P."/>
            <person name="Schmutz J."/>
            <person name="Larimer F."/>
            <person name="Land M."/>
            <person name="Hauser L."/>
            <person name="Kyrpides N."/>
            <person name="Kim E."/>
            <person name="Richardson P."/>
        </authorList>
    </citation>
    <scope>NUCLEOTIDE SEQUENCE [LARGE SCALE GENOMIC DNA]</scope>
    <source>
        <strain evidence="5">IMS101</strain>
    </source>
</reference>
<dbReference type="Gene3D" id="2.40.160.180">
    <property type="entry name" value="Carbohydrate-selective porin OprB"/>
    <property type="match status" value="1"/>
</dbReference>
<dbReference type="STRING" id="203124.Tery_0838"/>
<dbReference type="GO" id="GO:0016020">
    <property type="term" value="C:membrane"/>
    <property type="evidence" value="ECO:0007669"/>
    <property type="project" value="InterPro"/>
</dbReference>
<dbReference type="PANTHER" id="PTHR43308">
    <property type="entry name" value="OUTER MEMBRANE PROTEIN ALPHA-RELATED"/>
    <property type="match status" value="1"/>
</dbReference>
<dbReference type="InterPro" id="IPR047684">
    <property type="entry name" value="Por_som-like"/>
</dbReference>
<dbReference type="PROSITE" id="PS51272">
    <property type="entry name" value="SLH"/>
    <property type="match status" value="1"/>
</dbReference>
<dbReference type="KEGG" id="ter:Tery_0838"/>
<feature type="domain" description="SLH" evidence="4">
    <location>
        <begin position="67"/>
        <end position="131"/>
    </location>
</feature>
<evidence type="ECO:0000256" key="1">
    <source>
        <dbReference type="ARBA" id="ARBA00008769"/>
    </source>
</evidence>
<dbReference type="InterPro" id="IPR038673">
    <property type="entry name" value="OprB_sf"/>
</dbReference>
<dbReference type="RefSeq" id="WP_011610643.1">
    <property type="nucleotide sequence ID" value="NC_008312.1"/>
</dbReference>
<name>Q117S3_TRIEI</name>
<dbReference type="Pfam" id="PF00395">
    <property type="entry name" value="SLH"/>
    <property type="match status" value="1"/>
</dbReference>
<proteinExistence type="inferred from homology"/>
<dbReference type="AlphaFoldDB" id="Q117S3"/>
<dbReference type="GO" id="GO:0015288">
    <property type="term" value="F:porin activity"/>
    <property type="evidence" value="ECO:0007669"/>
    <property type="project" value="InterPro"/>
</dbReference>
<dbReference type="InterPro" id="IPR001119">
    <property type="entry name" value="SLH_dom"/>
</dbReference>
<dbReference type="InterPro" id="IPR007049">
    <property type="entry name" value="Carb-sel_porin_OprB"/>
</dbReference>
<dbReference type="Pfam" id="PF04966">
    <property type="entry name" value="OprB"/>
    <property type="match status" value="1"/>
</dbReference>
<organism evidence="5">
    <name type="scientific">Trichodesmium erythraeum (strain IMS101)</name>
    <dbReference type="NCBI Taxonomy" id="203124"/>
    <lineage>
        <taxon>Bacteria</taxon>
        <taxon>Bacillati</taxon>
        <taxon>Cyanobacteriota</taxon>
        <taxon>Cyanophyceae</taxon>
        <taxon>Oscillatoriophycideae</taxon>
        <taxon>Oscillatoriales</taxon>
        <taxon>Microcoleaceae</taxon>
        <taxon>Trichodesmium</taxon>
    </lineage>
</organism>
<dbReference type="EMBL" id="CP000393">
    <property type="protein sequence ID" value="ABG50251.1"/>
    <property type="molecule type" value="Genomic_DNA"/>
</dbReference>
<dbReference type="eggNOG" id="COG2960">
    <property type="taxonomic scope" value="Bacteria"/>
</dbReference>
<dbReference type="GO" id="GO:0008643">
    <property type="term" value="P:carbohydrate transport"/>
    <property type="evidence" value="ECO:0007669"/>
    <property type="project" value="InterPro"/>
</dbReference>
<dbReference type="InterPro" id="IPR051465">
    <property type="entry name" value="Cell_Envelope_Struct_Comp"/>
</dbReference>
<dbReference type="HOGENOM" id="CLU_018575_1_0_3"/>
<gene>
    <name evidence="5" type="ordered locus">Tery_0838</name>
</gene>
<evidence type="ECO:0000259" key="4">
    <source>
        <dbReference type="PROSITE" id="PS51272"/>
    </source>
</evidence>
<sequence>MKITFNKFVKYAPSVLSITLFIANPAEANRPIQISQAFRSLPIDDPSLEIPSVSELAVEEAIDQVTSVSQLSDVQPTDWAFQALQSLVERYGCIAGYPNGTYKGNRAMTRFEFAAGLNACLDRITELTAAATSNLVTREDLAILQRLQEEFATELAVLRGRIDSLEARTAELENNQFSTTTKLNGEILFWLSDTLGERANARGESSGNNKTQTFFSYRTWLHFESSFTGEDLLFTRLQANNTYDLSEPDLTNTLMTRTAIDEADSNDNFGIDLMFYQFPIGDRAQAIIGPIGVDLDDVSTVLSPFAEEGDGTISRFGRRNPTSFRGPANAALGFSYAFNDMFMVNVAYLTDDPANPAEGAGAFNGAYSALGQLIIEPNDTLAFTLGYVRKYWGKDGVDITNGTGSFKAQDPFDGLSTTADNVGLQAHWRVNEKFEIGGWFGSTWARPETSNGDEDDITIINGMLYFAFPDLLIEGNLGGLMVGVPPIVTDGGDDDSLKDDDTSIHIEAIYRFQINDNISLTPGLFVITNPNHDDVNDTIWISTFRTQFVF</sequence>
<keyword evidence="2" id="KW-0732">Signal</keyword>
<evidence type="ECO:0000313" key="5">
    <source>
        <dbReference type="EMBL" id="ABG50251.1"/>
    </source>
</evidence>
<evidence type="ECO:0000256" key="2">
    <source>
        <dbReference type="RuleBase" id="RU363072"/>
    </source>
</evidence>
<feature type="coiled-coil region" evidence="3">
    <location>
        <begin position="148"/>
        <end position="175"/>
    </location>
</feature>
<dbReference type="NCBIfam" id="NF033921">
    <property type="entry name" value="por_somb"/>
    <property type="match status" value="1"/>
</dbReference>
<dbReference type="PANTHER" id="PTHR43308:SF1">
    <property type="entry name" value="OUTER MEMBRANE PROTEIN ALPHA"/>
    <property type="match status" value="1"/>
</dbReference>
<feature type="signal peptide" evidence="2">
    <location>
        <begin position="1"/>
        <end position="28"/>
    </location>
</feature>
<comment type="similarity">
    <text evidence="1 2">Belongs to the OprB family.</text>
</comment>
<evidence type="ECO:0000256" key="3">
    <source>
        <dbReference type="SAM" id="Coils"/>
    </source>
</evidence>